<proteinExistence type="predicted"/>
<protein>
    <submittedName>
        <fullName evidence="2">Uncharacterized protein</fullName>
    </submittedName>
</protein>
<feature type="non-terminal residue" evidence="2">
    <location>
        <position position="1"/>
    </location>
</feature>
<name>X0YGP5_9ZZZZ</name>
<feature type="transmembrane region" description="Helical" evidence="1">
    <location>
        <begin position="48"/>
        <end position="67"/>
    </location>
</feature>
<accession>X0YGP5</accession>
<gene>
    <name evidence="2" type="ORF">S01H1_83582</name>
</gene>
<dbReference type="EMBL" id="BARS01056852">
    <property type="protein sequence ID" value="GAG46382.1"/>
    <property type="molecule type" value="Genomic_DNA"/>
</dbReference>
<keyword evidence="1" id="KW-0812">Transmembrane</keyword>
<evidence type="ECO:0000313" key="2">
    <source>
        <dbReference type="EMBL" id="GAG46382.1"/>
    </source>
</evidence>
<keyword evidence="1" id="KW-0472">Membrane</keyword>
<keyword evidence="1" id="KW-1133">Transmembrane helix</keyword>
<comment type="caution">
    <text evidence="2">The sequence shown here is derived from an EMBL/GenBank/DDBJ whole genome shotgun (WGS) entry which is preliminary data.</text>
</comment>
<dbReference type="Gene3D" id="1.20.1280.290">
    <property type="match status" value="1"/>
</dbReference>
<reference evidence="2" key="1">
    <citation type="journal article" date="2014" name="Front. Microbiol.">
        <title>High frequency of phylogenetically diverse reductive dehalogenase-homologous genes in deep subseafloor sedimentary metagenomes.</title>
        <authorList>
            <person name="Kawai M."/>
            <person name="Futagami T."/>
            <person name="Toyoda A."/>
            <person name="Takaki Y."/>
            <person name="Nishi S."/>
            <person name="Hori S."/>
            <person name="Arai W."/>
            <person name="Tsubouchi T."/>
            <person name="Morono Y."/>
            <person name="Uchiyama I."/>
            <person name="Ito T."/>
            <person name="Fujiyama A."/>
            <person name="Inagaki F."/>
            <person name="Takami H."/>
        </authorList>
    </citation>
    <scope>NUCLEOTIDE SEQUENCE</scope>
    <source>
        <strain evidence="2">Expedition CK06-06</strain>
    </source>
</reference>
<organism evidence="2">
    <name type="scientific">marine sediment metagenome</name>
    <dbReference type="NCBI Taxonomy" id="412755"/>
    <lineage>
        <taxon>unclassified sequences</taxon>
        <taxon>metagenomes</taxon>
        <taxon>ecological metagenomes</taxon>
    </lineage>
</organism>
<evidence type="ECO:0000256" key="1">
    <source>
        <dbReference type="SAM" id="Phobius"/>
    </source>
</evidence>
<feature type="transmembrane region" description="Helical" evidence="1">
    <location>
        <begin position="22"/>
        <end position="42"/>
    </location>
</feature>
<sequence length="79" mass="8625">SFLWCLRWMPTLITHIKQKKRIDINTSFIALEGTACLCGLIYGCLDGLTPVIITNGLGFITTIVIVVNNKYNAAIVVAG</sequence>
<dbReference type="AlphaFoldDB" id="X0YGP5"/>